<dbReference type="OrthoDB" id="3258324at2759"/>
<proteinExistence type="predicted"/>
<evidence type="ECO:0000313" key="2">
    <source>
        <dbReference type="Proteomes" id="UP000054549"/>
    </source>
</evidence>
<reference evidence="1 2" key="1">
    <citation type="submission" date="2014-04" db="EMBL/GenBank/DDBJ databases">
        <title>Evolutionary Origins and Diversification of the Mycorrhizal Mutualists.</title>
        <authorList>
            <consortium name="DOE Joint Genome Institute"/>
            <consortium name="Mycorrhizal Genomics Consortium"/>
            <person name="Kohler A."/>
            <person name="Kuo A."/>
            <person name="Nagy L.G."/>
            <person name="Floudas D."/>
            <person name="Copeland A."/>
            <person name="Barry K.W."/>
            <person name="Cichocki N."/>
            <person name="Veneault-Fourrey C."/>
            <person name="LaButti K."/>
            <person name="Lindquist E.A."/>
            <person name="Lipzen A."/>
            <person name="Lundell T."/>
            <person name="Morin E."/>
            <person name="Murat C."/>
            <person name="Riley R."/>
            <person name="Ohm R."/>
            <person name="Sun H."/>
            <person name="Tunlid A."/>
            <person name="Henrissat B."/>
            <person name="Grigoriev I.V."/>
            <person name="Hibbett D.S."/>
            <person name="Martin F."/>
        </authorList>
    </citation>
    <scope>NUCLEOTIDE SEQUENCE [LARGE SCALE GENOMIC DNA]</scope>
    <source>
        <strain evidence="1 2">Koide BX008</strain>
    </source>
</reference>
<gene>
    <name evidence="1" type="ORF">M378DRAFT_172565</name>
</gene>
<sequence length="616" mass="70860">MPPSRSSTRFISSLVHRHHTSSFASSFSPPLGVTVTIYTRCLPELPPEVWLHIFRFATEYKSTFHPFDFSLPKRFSSVDDGVDDSDSESSTISFMSFPHSRTHFDMRLRAYFSMMTFKLLLSLVCKQWYKIAQDLMFESIWINRPFQATLLARVLTSSCVSSPSPSASSSSLESASDNPFRFDTKGRFIKRLHIETRTMDRCSPEDLRIIINHAPCLIAYTDYRSIRRSVYQEDNTRSSPEELFNALVHNQSALRNLSWTNYEDLQFHRHLPRMISRGVIADSLEFLELTFCSSSAEIIRNNVFQQLSSLHPPTSSSSLSSSSLIPSSSSLTLPRLRSLKLALDNPTFSVFASWSLPSLQNVCVVSADFSYASGLGFCSFFGTHGYKLLQLELGHSSSVISEHVLIIPVADDLNNYHAAFNSRMESVRLADWCPNLVQFICSADAEWNWENPDWIAPHILLPSHPNLEMIGIRDIDKRLKDDMHTPANTFDNPFYMLLDQIETLLQRDSFPRLRYIRDLSYESDEMRQSAISQDVIDFWIHIIDLCRQTSVYVENFRGVNITQRNIHRAIAIKIEKNQIAESKRLMEESYDTPVKKVKEWVRLVLPRLAISKWLNW</sequence>
<organism evidence="1 2">
    <name type="scientific">Amanita muscaria (strain Koide BX008)</name>
    <dbReference type="NCBI Taxonomy" id="946122"/>
    <lineage>
        <taxon>Eukaryota</taxon>
        <taxon>Fungi</taxon>
        <taxon>Dikarya</taxon>
        <taxon>Basidiomycota</taxon>
        <taxon>Agaricomycotina</taxon>
        <taxon>Agaricomycetes</taxon>
        <taxon>Agaricomycetidae</taxon>
        <taxon>Agaricales</taxon>
        <taxon>Pluteineae</taxon>
        <taxon>Amanitaceae</taxon>
        <taxon>Amanita</taxon>
    </lineage>
</organism>
<protein>
    <recommendedName>
        <fullName evidence="3">F-box domain-containing protein</fullName>
    </recommendedName>
</protein>
<evidence type="ECO:0008006" key="3">
    <source>
        <dbReference type="Google" id="ProtNLM"/>
    </source>
</evidence>
<dbReference type="Proteomes" id="UP000054549">
    <property type="component" value="Unassembled WGS sequence"/>
</dbReference>
<dbReference type="InParanoid" id="A0A0C2S1R8"/>
<dbReference type="AlphaFoldDB" id="A0A0C2S1R8"/>
<keyword evidence="2" id="KW-1185">Reference proteome</keyword>
<dbReference type="EMBL" id="KN818414">
    <property type="protein sequence ID" value="KIL56575.1"/>
    <property type="molecule type" value="Genomic_DNA"/>
</dbReference>
<accession>A0A0C2S1R8</accession>
<dbReference type="HOGENOM" id="CLU_011073_1_0_1"/>
<name>A0A0C2S1R8_AMAMK</name>
<evidence type="ECO:0000313" key="1">
    <source>
        <dbReference type="EMBL" id="KIL56575.1"/>
    </source>
</evidence>